<reference evidence="1 2" key="1">
    <citation type="submission" date="2013-01" db="EMBL/GenBank/DDBJ databases">
        <authorList>
            <person name="Harkins D.M."/>
            <person name="Durkin A.S."/>
            <person name="Brinkac L.M."/>
            <person name="Haft D.H."/>
            <person name="Selengut J.D."/>
            <person name="Sanka R."/>
            <person name="DePew J."/>
            <person name="Purushe J."/>
            <person name="Tulsiani S.M."/>
            <person name="Graham G.C."/>
            <person name="Burns M.-A."/>
            <person name="Dohnt M.F."/>
            <person name="Smythe L.D."/>
            <person name="McKay D.B."/>
            <person name="Craig S.B."/>
            <person name="Vinetz J.M."/>
            <person name="Sutton G.G."/>
            <person name="Nierman W.C."/>
            <person name="Fouts D.E."/>
        </authorList>
    </citation>
    <scope>NUCLEOTIDE SEQUENCE [LARGE SCALE GENOMIC DNA]</scope>
    <source>
        <strain evidence="1 2">LT2116</strain>
    </source>
</reference>
<name>M3FNX5_9LEPT</name>
<dbReference type="EMBL" id="AHOR02000029">
    <property type="protein sequence ID" value="EMF82052.1"/>
    <property type="molecule type" value="Genomic_DNA"/>
</dbReference>
<organism evidence="1 2">
    <name type="scientific">Leptospira weilii serovar Topaz str. LT2116</name>
    <dbReference type="NCBI Taxonomy" id="1088540"/>
    <lineage>
        <taxon>Bacteria</taxon>
        <taxon>Pseudomonadati</taxon>
        <taxon>Spirochaetota</taxon>
        <taxon>Spirochaetia</taxon>
        <taxon>Leptospirales</taxon>
        <taxon>Leptospiraceae</taxon>
        <taxon>Leptospira</taxon>
    </lineage>
</organism>
<dbReference type="AlphaFoldDB" id="M3FNX5"/>
<evidence type="ECO:0000313" key="2">
    <source>
        <dbReference type="Proteomes" id="UP000011770"/>
    </source>
</evidence>
<comment type="caution">
    <text evidence="1">The sequence shown here is derived from an EMBL/GenBank/DDBJ whole genome shotgun (WGS) entry which is preliminary data.</text>
</comment>
<evidence type="ECO:0000313" key="1">
    <source>
        <dbReference type="EMBL" id="EMF82052.1"/>
    </source>
</evidence>
<protein>
    <submittedName>
        <fullName evidence="1">Uncharacterized protein</fullName>
    </submittedName>
</protein>
<sequence>MEPNESIPFSQIEPDPRDLSIERIQNSIFSYEKGFPLSTLSKNENGQRLDSFGNSLRKPGRFGSLESKPKTAWAFGELDVSGKR</sequence>
<gene>
    <name evidence="1" type="ORF">LEP1GSC188_0856</name>
</gene>
<accession>M3FNX5</accession>
<dbReference type="Proteomes" id="UP000011770">
    <property type="component" value="Unassembled WGS sequence"/>
</dbReference>
<proteinExistence type="predicted"/>